<dbReference type="GO" id="GO:0007059">
    <property type="term" value="P:chromosome segregation"/>
    <property type="evidence" value="ECO:0007669"/>
    <property type="project" value="UniProtKB-KW"/>
</dbReference>
<dbReference type="InterPro" id="IPR010998">
    <property type="entry name" value="Integrase_recombinase_N"/>
</dbReference>
<dbReference type="InterPro" id="IPR002104">
    <property type="entry name" value="Integrase_catalytic"/>
</dbReference>
<evidence type="ECO:0000256" key="2">
    <source>
        <dbReference type="ARBA" id="ARBA00022908"/>
    </source>
</evidence>
<name>A0A2G1W7X5_9BACT</name>
<gene>
    <name evidence="8" type="ORF">CEE69_11960</name>
</gene>
<dbReference type="InterPro" id="IPR050090">
    <property type="entry name" value="Tyrosine_recombinase_XerCD"/>
</dbReference>
<protein>
    <submittedName>
        <fullName evidence="8">Integrase</fullName>
    </submittedName>
</protein>
<dbReference type="GO" id="GO:0003677">
    <property type="term" value="F:DNA binding"/>
    <property type="evidence" value="ECO:0007669"/>
    <property type="project" value="UniProtKB-UniRule"/>
</dbReference>
<evidence type="ECO:0000256" key="1">
    <source>
        <dbReference type="ARBA" id="ARBA00022829"/>
    </source>
</evidence>
<dbReference type="Proteomes" id="UP000225740">
    <property type="component" value="Unassembled WGS sequence"/>
</dbReference>
<feature type="domain" description="Tyr recombinase" evidence="6">
    <location>
        <begin position="129"/>
        <end position="321"/>
    </location>
</feature>
<keyword evidence="2" id="KW-0229">DNA integration</keyword>
<evidence type="ECO:0000259" key="7">
    <source>
        <dbReference type="PROSITE" id="PS51900"/>
    </source>
</evidence>
<dbReference type="PANTHER" id="PTHR30349:SF81">
    <property type="entry name" value="TYROSINE RECOMBINASE XERC"/>
    <property type="match status" value="1"/>
</dbReference>
<keyword evidence="3 5" id="KW-0238">DNA-binding</keyword>
<dbReference type="AlphaFoldDB" id="A0A2G1W7X5"/>
<evidence type="ECO:0000256" key="5">
    <source>
        <dbReference type="PROSITE-ProRule" id="PRU01248"/>
    </source>
</evidence>
<evidence type="ECO:0000313" key="9">
    <source>
        <dbReference type="Proteomes" id="UP000225740"/>
    </source>
</evidence>
<dbReference type="OrthoDB" id="7830133at2"/>
<accession>A0A2G1W7X5</accession>
<proteinExistence type="predicted"/>
<dbReference type="InterPro" id="IPR011010">
    <property type="entry name" value="DNA_brk_join_enz"/>
</dbReference>
<keyword evidence="4" id="KW-0233">DNA recombination</keyword>
<dbReference type="EMBL" id="NIZW01000008">
    <property type="protein sequence ID" value="PHQ35126.1"/>
    <property type="molecule type" value="Genomic_DNA"/>
</dbReference>
<dbReference type="RefSeq" id="WP_099260885.1">
    <property type="nucleotide sequence ID" value="NZ_NIZW01000008.1"/>
</dbReference>
<evidence type="ECO:0000313" key="8">
    <source>
        <dbReference type="EMBL" id="PHQ35126.1"/>
    </source>
</evidence>
<reference evidence="8 9" key="1">
    <citation type="submission" date="2017-06" db="EMBL/GenBank/DDBJ databases">
        <title>Description of Rhodopirellula bahusiensis sp. nov.</title>
        <authorList>
            <person name="Kizina J."/>
            <person name="Harder J."/>
        </authorList>
    </citation>
    <scope>NUCLEOTIDE SEQUENCE [LARGE SCALE GENOMIC DNA]</scope>
    <source>
        <strain evidence="8 9">SWK21</strain>
    </source>
</reference>
<comment type="caution">
    <text evidence="8">The sequence shown here is derived from an EMBL/GenBank/DDBJ whole genome shotgun (WGS) entry which is preliminary data.</text>
</comment>
<dbReference type="GO" id="GO:0015074">
    <property type="term" value="P:DNA integration"/>
    <property type="evidence" value="ECO:0007669"/>
    <property type="project" value="UniProtKB-KW"/>
</dbReference>
<dbReference type="InterPro" id="IPR004107">
    <property type="entry name" value="Integrase_SAM-like_N"/>
</dbReference>
<feature type="domain" description="Core-binding (CB)" evidence="7">
    <location>
        <begin position="28"/>
        <end position="106"/>
    </location>
</feature>
<dbReference type="Pfam" id="PF00589">
    <property type="entry name" value="Phage_integrase"/>
    <property type="match status" value="1"/>
</dbReference>
<dbReference type="GO" id="GO:0006310">
    <property type="term" value="P:DNA recombination"/>
    <property type="evidence" value="ECO:0007669"/>
    <property type="project" value="UniProtKB-KW"/>
</dbReference>
<dbReference type="PROSITE" id="PS51898">
    <property type="entry name" value="TYR_RECOMBINASE"/>
    <property type="match status" value="1"/>
</dbReference>
<dbReference type="Gene3D" id="1.10.443.10">
    <property type="entry name" value="Intergrase catalytic core"/>
    <property type="match status" value="1"/>
</dbReference>
<organism evidence="8 9">
    <name type="scientific">Rhodopirellula bahusiensis</name>
    <dbReference type="NCBI Taxonomy" id="2014065"/>
    <lineage>
        <taxon>Bacteria</taxon>
        <taxon>Pseudomonadati</taxon>
        <taxon>Planctomycetota</taxon>
        <taxon>Planctomycetia</taxon>
        <taxon>Pirellulales</taxon>
        <taxon>Pirellulaceae</taxon>
        <taxon>Rhodopirellula</taxon>
    </lineage>
</organism>
<dbReference type="InterPro" id="IPR013762">
    <property type="entry name" value="Integrase-like_cat_sf"/>
</dbReference>
<dbReference type="GeneID" id="90608851"/>
<evidence type="ECO:0000256" key="4">
    <source>
        <dbReference type="ARBA" id="ARBA00023172"/>
    </source>
</evidence>
<keyword evidence="1" id="KW-0159">Chromosome partition</keyword>
<dbReference type="PANTHER" id="PTHR30349">
    <property type="entry name" value="PHAGE INTEGRASE-RELATED"/>
    <property type="match status" value="1"/>
</dbReference>
<evidence type="ECO:0000256" key="3">
    <source>
        <dbReference type="ARBA" id="ARBA00023125"/>
    </source>
</evidence>
<dbReference type="InterPro" id="IPR044068">
    <property type="entry name" value="CB"/>
</dbReference>
<sequence length="323" mass="36378">MTTKPDCFPTTIEAEVSASVLDSLAAIPEESVWLAKLKSRRTRTAYRRDVEDFMKFAGITASEQLHRVDHRPVIAWESHMREYQQLKASTIRRRLAALSSLYKHLVQHSVVPINPVRDVERPRVSRNQGKTLAFSQRQARQLLDAPSPHTIQGMRDRAILAIGLQVGLRRAEIARLLVRDLHQNRGLDSIWVNRKGGACESVAIHPQVANRIRDYLRATGHENQTETAMFRPFRGNGKGGPLNRALHPDAVNRILKKYSRGLKLPAGFSAHSMRATFITTALDNGANLEDVQRDVGHADPSTTKLYDRRGHNPEKSASFFASY</sequence>
<dbReference type="SUPFAM" id="SSF56349">
    <property type="entry name" value="DNA breaking-rejoining enzymes"/>
    <property type="match status" value="1"/>
</dbReference>
<evidence type="ECO:0000259" key="6">
    <source>
        <dbReference type="PROSITE" id="PS51898"/>
    </source>
</evidence>
<dbReference type="Gene3D" id="1.10.150.130">
    <property type="match status" value="1"/>
</dbReference>
<dbReference type="Pfam" id="PF02899">
    <property type="entry name" value="Phage_int_SAM_1"/>
    <property type="match status" value="1"/>
</dbReference>
<keyword evidence="9" id="KW-1185">Reference proteome</keyword>
<dbReference type="PROSITE" id="PS51900">
    <property type="entry name" value="CB"/>
    <property type="match status" value="1"/>
</dbReference>